<dbReference type="Proteomes" id="UP000249185">
    <property type="component" value="Unassembled WGS sequence"/>
</dbReference>
<accession>A0A2W5Q4X6</accession>
<protein>
    <submittedName>
        <fullName evidence="1">Uncharacterized protein</fullName>
    </submittedName>
</protein>
<proteinExistence type="predicted"/>
<sequence length="1183" mass="125646">MAIKQHFLPVHLADQIITVDASVNTPVAPSENGDYVAIAGIQASGVARIFEEADPDDPNEPAFYVRDEGKIDGDKDTATSSPLIQVGDVMTASVPSSTLSNAILGDISWRIFNPTDEAVDLATGSGLHWTAPNTLAGGGRRIAEFEYSWSDPYSDRVVGGTVQREIFGNSGAPNFTVDVSITGTGVLGTNGTIVAGTVTGSPTPSVAYQVMAGSVAQGALITALPATFPFSVAEVDYSVLATATNSEGEDTSRSNTIASTQPTVSVPTWNAAWWDFEELQTGTAGRIQVNIKGSPTFDSNYDYYIYTSGQSTATIVDVRKNGALFTATGAFIRGAKAEGTTVIPRIVAIRKGVADDAATGLHVLATTDPAYVITGILATGDITSSVAASLPAPLPALLADSLTELATLDRAMWNTASAGSTKPHTKHCLPTVALGAYYGNADAITKCIAQCKYYFEGTTNTSYGTYTAKGQANFDNRDPFYDWQYSAQYDMMILGFFAICLHTPAVRDALPANIVRAMHAGFEFVYATGFYIIGRKTAAEVDEPGVYSPRGRTGASVDRPAEPNISAGNIFLWSIAKMYFNSRSGREYLVSRGYANLAAFHANWTYDTFSAYLSSNPMRVGGVATGRRLCQGLWESVNFADLGFSGGKHSSARALKWSDINKSWLFAAGASFISSVSAHPRDDTSGMCIRYLMRCFGKEIGNPVGTAAGTDGDPYGGIYGLERSGSNGSLGNAGGWNGVGEIPVPPTFPGGPRVCHRGLPWFVGFAPGASGITGATLRTTTVNWSCGNGASGLPKAAGITGYNADNKLGIPWHRGVQADSHNENWAISGGVFTDRRGCPVNNTYPFPFLGETGIISEGFTLDAGTIRAHNVSGQQGQRCSANYMRETLSCVLGLLMAEAVISQGPNNLAKNPSMAAGWSSTDARWAKENANSAHGFRSASVYRYGYVAASTGDSPALISTKTDANIVVAGQKNLFSLQIRPTAGSVTMKVYCRWLNSSDVAIGSDVLVFSGSKASGKTHDVEKILLAPANAVSHLWVIVVDRATQAADVLVGGPNLRWEPDPQIDWSAGAAAELAVRARRGILWFRAALLNGWKDMCKMGYGYAQKQATNQSQRGSIGDNGTRSWASSRNGSRYVTLFGFMINQIIPYWRSHIEDYPAYGAGYTSYDWECPVTDTANSGIVAK</sequence>
<evidence type="ECO:0000313" key="2">
    <source>
        <dbReference type="Proteomes" id="UP000249185"/>
    </source>
</evidence>
<dbReference type="EMBL" id="QFPW01000006">
    <property type="protein sequence ID" value="PZQ49763.1"/>
    <property type="molecule type" value="Genomic_DNA"/>
</dbReference>
<gene>
    <name evidence="1" type="ORF">DI556_09845</name>
</gene>
<name>A0A2W5Q4X6_RHOSU</name>
<comment type="caution">
    <text evidence="1">The sequence shown here is derived from an EMBL/GenBank/DDBJ whole genome shotgun (WGS) entry which is preliminary data.</text>
</comment>
<reference evidence="1 2" key="1">
    <citation type="submission" date="2017-08" db="EMBL/GenBank/DDBJ databases">
        <title>Infants hospitalized years apart are colonized by the same room-sourced microbial strains.</title>
        <authorList>
            <person name="Brooks B."/>
            <person name="Olm M.R."/>
            <person name="Firek B.A."/>
            <person name="Baker R."/>
            <person name="Thomas B.C."/>
            <person name="Morowitz M.J."/>
            <person name="Banfield J.F."/>
        </authorList>
    </citation>
    <scope>NUCLEOTIDE SEQUENCE [LARGE SCALE GENOMIC DNA]</scope>
    <source>
        <strain evidence="1">S2_005_002_R2_34</strain>
    </source>
</reference>
<dbReference type="AlphaFoldDB" id="A0A2W5Q4X6"/>
<organism evidence="1 2">
    <name type="scientific">Rhodovulum sulfidophilum</name>
    <name type="common">Rhodobacter sulfidophilus</name>
    <dbReference type="NCBI Taxonomy" id="35806"/>
    <lineage>
        <taxon>Bacteria</taxon>
        <taxon>Pseudomonadati</taxon>
        <taxon>Pseudomonadota</taxon>
        <taxon>Alphaproteobacteria</taxon>
        <taxon>Rhodobacterales</taxon>
        <taxon>Paracoccaceae</taxon>
        <taxon>Rhodovulum</taxon>
    </lineage>
</organism>
<evidence type="ECO:0000313" key="1">
    <source>
        <dbReference type="EMBL" id="PZQ49763.1"/>
    </source>
</evidence>